<keyword evidence="1" id="KW-0732">Signal</keyword>
<feature type="chain" id="PRO_5002522443" description="Protein CPL1-like domain-containing protein" evidence="1">
    <location>
        <begin position="24"/>
        <end position="246"/>
    </location>
</feature>
<proteinExistence type="predicted"/>
<evidence type="ECO:0000313" key="3">
    <source>
        <dbReference type="EMBL" id="CED82505.1"/>
    </source>
</evidence>
<dbReference type="AlphaFoldDB" id="A0A0F7SPT3"/>
<dbReference type="InterPro" id="IPR048661">
    <property type="entry name" value="CPL1-like"/>
</dbReference>
<evidence type="ECO:0000256" key="1">
    <source>
        <dbReference type="SAM" id="SignalP"/>
    </source>
</evidence>
<feature type="signal peptide" evidence="1">
    <location>
        <begin position="1"/>
        <end position="23"/>
    </location>
</feature>
<sequence length="246" mass="26291">MLSLTSTFINLTLVLSAITPALATWNNNGNWGTYYGGGICGEGFWNDASFKRCTPYTPPSGQNCGDNNWWWGGGDACGSKNRCVPITVPSSVAPPPDRRNHLCPFGWTWRSWNGIKVCSPRSPDTPSCGGKPTCADTHSWHRETSCCVPKTSRWARAFSPTAAGEKNDELCPNHLTSCPIAGASKDAYECLDIQAELESCGGCVSMGQGQDCTTAIPHAKSVGCEQGKCKVYSCLSGFSLSNGECV</sequence>
<feature type="domain" description="Protein CPL1-like" evidence="2">
    <location>
        <begin position="188"/>
        <end position="242"/>
    </location>
</feature>
<dbReference type="PANTHER" id="PTHR35192">
    <property type="entry name" value="PROTEIN, PUTATIVE-RELATED"/>
    <property type="match status" value="1"/>
</dbReference>
<name>A0A0F7SPT3_PHARH</name>
<dbReference type="EMBL" id="LN483124">
    <property type="protein sequence ID" value="CED82505.1"/>
    <property type="molecule type" value="Genomic_DNA"/>
</dbReference>
<protein>
    <recommendedName>
        <fullName evidence="2">Protein CPL1-like domain-containing protein</fullName>
    </recommendedName>
</protein>
<reference evidence="3" key="1">
    <citation type="submission" date="2014-08" db="EMBL/GenBank/DDBJ databases">
        <authorList>
            <person name="Sharma Rahul"/>
            <person name="Thines Marco"/>
        </authorList>
    </citation>
    <scope>NUCLEOTIDE SEQUENCE</scope>
</reference>
<evidence type="ECO:0000259" key="2">
    <source>
        <dbReference type="Pfam" id="PF21671"/>
    </source>
</evidence>
<organism evidence="3">
    <name type="scientific">Phaffia rhodozyma</name>
    <name type="common">Yeast</name>
    <name type="synonym">Xanthophyllomyces dendrorhous</name>
    <dbReference type="NCBI Taxonomy" id="264483"/>
    <lineage>
        <taxon>Eukaryota</taxon>
        <taxon>Fungi</taxon>
        <taxon>Dikarya</taxon>
        <taxon>Basidiomycota</taxon>
        <taxon>Agaricomycotina</taxon>
        <taxon>Tremellomycetes</taxon>
        <taxon>Cystofilobasidiales</taxon>
        <taxon>Mrakiaceae</taxon>
        <taxon>Phaffia</taxon>
    </lineage>
</organism>
<dbReference type="Pfam" id="PF21671">
    <property type="entry name" value="CPL1-like"/>
    <property type="match status" value="1"/>
</dbReference>
<dbReference type="PANTHER" id="PTHR35192:SF2">
    <property type="entry name" value="APPLE DOMAIN-CONTAINING PROTEIN"/>
    <property type="match status" value="1"/>
</dbReference>
<accession>A0A0F7SPT3</accession>
<dbReference type="InterPro" id="IPR038955">
    <property type="entry name" value="PriA/CPL1_fungi"/>
</dbReference>